<keyword evidence="5" id="KW-1185">Reference proteome</keyword>
<evidence type="ECO:0000256" key="2">
    <source>
        <dbReference type="SAM" id="MobiDB-lite"/>
    </source>
</evidence>
<evidence type="ECO:0000256" key="3">
    <source>
        <dbReference type="SAM" id="Phobius"/>
    </source>
</evidence>
<keyword evidence="3" id="KW-0812">Transmembrane</keyword>
<reference evidence="5" key="1">
    <citation type="submission" date="2014-06" db="EMBL/GenBank/DDBJ databases">
        <authorList>
            <person name="Aslett M."/>
            <person name="De Silva N."/>
        </authorList>
    </citation>
    <scope>NUCLEOTIDE SEQUENCE [LARGE SCALE GENOMIC DNA]</scope>
    <source>
        <strain evidence="5">Bond</strain>
    </source>
</reference>
<dbReference type="KEGG" id="bbig:BBBOND_0200080"/>
<accession>A0A061D275</accession>
<dbReference type="EMBL" id="LK391708">
    <property type="protein sequence ID" value="CDR94851.1"/>
    <property type="molecule type" value="Genomic_DNA"/>
</dbReference>
<dbReference type="GeneID" id="24563392"/>
<evidence type="ECO:0000313" key="5">
    <source>
        <dbReference type="Proteomes" id="UP000033188"/>
    </source>
</evidence>
<evidence type="ECO:0000256" key="1">
    <source>
        <dbReference type="SAM" id="Coils"/>
    </source>
</evidence>
<dbReference type="OrthoDB" id="5792673at2759"/>
<proteinExistence type="predicted"/>
<protein>
    <recommendedName>
        <fullName evidence="6">C3H1-type domain-containing protein</fullName>
    </recommendedName>
</protein>
<dbReference type="VEuPathDB" id="PiroplasmaDB:BBBOND_0200080"/>
<evidence type="ECO:0008006" key="6">
    <source>
        <dbReference type="Google" id="ProtNLM"/>
    </source>
</evidence>
<feature type="transmembrane region" description="Helical" evidence="3">
    <location>
        <begin position="1792"/>
        <end position="1813"/>
    </location>
</feature>
<keyword evidence="1" id="KW-0175">Coiled coil</keyword>
<dbReference type="Proteomes" id="UP000033188">
    <property type="component" value="Chromosome 2"/>
</dbReference>
<sequence length="1854" mass="208121">MSHHVHPKSKSLELLRLINAMTSINHYNNLLMDARKKQLNGINDSRIQLGELAGQLGGFVGQSESVKKAVVNAIIAKINSNEELKHLYSSLVTNLSESVKSAGQADDTGKISELKSKITTEIKLTEETMKKLKPSVINSPSSPSPSAESDKLHSKLQALEKVEKLCENYEKLKTSDNNPKNLLDNLCDGLETFLGFNSASKGYDGTGIVYSDLDRLCDGVMGFLSGVLGAVKNENEVTTYDNYITSTNINSVVSKIHDCIGKGPEAFKEAMADVIFWLRKYNFVLQEKTSELTAEISKFMNSKIGYDYIKRVSGSSTKSLREQLSDWTNVVGEIQRDLTKIETENINALDKTLRNNIMHKFEPVKTSVQLLLESAQNDALVKQATKVDAELEKQEKEIKKEILRQSISITDTFKEGFQEVFRNIRHLSDVEKTQFGSIKNRLEEAQKFLNTKFDYEYKSHVIGKFEDIKTVVKNVHAMLSVQKQGLEKLVAYAWQHFEQLKINTIKKEPGNGEDNSIGKKWEELQTQIISIVGDINGTGAGHNKNHPSHDGLEGIQTRTKEWAEGFTHFENVVEKWVAEILNDGKGMVIDKVNKYYGNITENDKTAISRVFKEQLNAKVIKTNGPLTVRVMEGRDSIQQNINAVQSSCDKFAKVLHEKIKAHDTLVDIAKSILEAINLQVKTTTKTNDARDISDAIRSTLEQLVGMSRSASLEIKSVTAENSTYSLGKRVDEALKEIDNIRKEFVAGGEGRNGKFITAALITVNDKIRLLEPILKNEATGSLRATANAVETIVTELQEFTKTKNTNGSIEQKKQAVVDKMADLKSQIQSHISVILKAVVDADAYLEAVINDIQDALTEADIKANQAVNQLKEELTEKVDKAFHIINIEVKSLFAKERTAHLSALKTLVTRQLKIITCTVNKNLNTGLKGFLKTLSGDYVDIYLAGYKERPKHLPPKAQKTNPLDEVKTALERGEHGDKVATLSSTFKHYSEHIFDYLDKDLKHNFASQPQVIGQYDQTVSTIRSNLTDLLTHISAHKHFDHQVPEMLETLKTSLTSFKSSHFGNASYPVLDAFPRSLEQFVGELERMYVSRYDGHKQKVNMGKLVISDGDKGEKLTDDGRNLSKVFLTILVTLKAGLDELKQNAPNAWRGRQIYLQDSNEDENSFGQFLNKCGYKVSKSHDSHEGHLRNKEQCKGQYIHDGLLVGDKQHIYHSDKNGKRALEILFDYLETYNDLCHLSTLTSKRQPCSVYEMLAWLSGLTHNPVHQSKLSVAIMNVLEELYKRGREDEGEHGDVLAVERQADGGEFKVSLVDARSVSLEAYPRDVSYDELWAAVTHICSTSYDVLCAIAGHGDEFTTYAVDYSNNHMKFNYPQNGEDCLDMLLDILRRMLPTLQYLYSQCRLSNGLNGWQACKYGKDIMTAKWPCKVHPSDEPDNKSNCQAKCKPTCQAKCEVTCQVDCQPTSPLMSYLNDCLPGHLPHQLTKIGCKYECSNCSTSKKGKPCLTPLGFKGFSGSTRMGKDICEVLTKFINIKHLTGLFTLIPKPPSTLPEHFGFTLALAIGINATSRTNNYDPHAFRGVFAASIYEQTINLCTDQSTLTNALTDAYGSPSPTHGVCEHAHVRNLTASDSCKGKTNLELECAPYLANLSVDCYRYLGKKHSNLYLSWAVYLPWSFWTNLKNLYDAFCNIYCQDWGCRGCLRGDKCKRGEHGSISDASKQPNCQCHSIVDCRGVAPTLYSYGFSFGDPSKLQNEHYPNTCADFRKQLKNVLKSEYFTKLFEECDKFLFTIREPFIWLNVALWLLSFLYLLHIMVIRLDLLHIKSHLHSPSSHRIATQSLLAAARVKALNKVLYLQP</sequence>
<name>A0A061D275_BABBI</name>
<organism evidence="4 5">
    <name type="scientific">Babesia bigemina</name>
    <dbReference type="NCBI Taxonomy" id="5866"/>
    <lineage>
        <taxon>Eukaryota</taxon>
        <taxon>Sar</taxon>
        <taxon>Alveolata</taxon>
        <taxon>Apicomplexa</taxon>
        <taxon>Aconoidasida</taxon>
        <taxon>Piroplasmida</taxon>
        <taxon>Babesiidae</taxon>
        <taxon>Babesia</taxon>
    </lineage>
</organism>
<dbReference type="RefSeq" id="XP_012767037.1">
    <property type="nucleotide sequence ID" value="XM_012911583.1"/>
</dbReference>
<keyword evidence="3" id="KW-1133">Transmembrane helix</keyword>
<feature type="region of interest" description="Disordered" evidence="2">
    <location>
        <begin position="132"/>
        <end position="153"/>
    </location>
</feature>
<evidence type="ECO:0000313" key="4">
    <source>
        <dbReference type="EMBL" id="CDR94851.1"/>
    </source>
</evidence>
<feature type="coiled-coil region" evidence="1">
    <location>
        <begin position="377"/>
        <end position="406"/>
    </location>
</feature>
<keyword evidence="3" id="KW-0472">Membrane</keyword>
<gene>
    <name evidence="4" type="ORF">BBBOND_0200080</name>
</gene>